<accession>Q6XLX2</accession>
<dbReference type="GeneID" id="41332329"/>
<reference evidence="1" key="1">
    <citation type="journal article" date="2003" name="J. Mol. Evol.">
        <title>Comparisons of two large phaeoviral genomes and evolutionary implications.</title>
        <authorList>
            <person name="Delaroque N."/>
            <person name="Boland W."/>
            <person name="Muller D.G."/>
            <person name="Knippers R."/>
        </authorList>
    </citation>
    <scope>NUCLEOTIDE SEQUENCE</scope>
    <source>
        <strain evidence="1">FirrV-1</strain>
    </source>
</reference>
<sequence>MILKSTMLEITFGEGVSVDYDTVCRSIDSVYDLSYAGAYVDNNRVILVVQSSSYKRRMFPGKVQKKLQELKEYSIDKVDVCSASDVPMDMIDTIFGTMRLPFKHVSTKKVLPLGQEDLSNMNANTLQELVIDSNFRDEEEFDADVRKCYKMSNIYWQHKNTREEPMPANARFKHYFMYDSEDETPERRLFHSPSGRMKRNEYKDVVRPIVFDEKRFQDKRERVNALRRDEIVAANYCQFMNCFQYYLCKANPHNYNVWASPKESTYLYYDGESWATNGLHNYHQHVMVNRVQLIQTLFDRYKHRVDTYTKDFLQAYLSYFTLVLYDMRKIARLRVSMVRCSKLLREDMKILQKNKKTNKRYK</sequence>
<name>Q6XLX2_9PHYC</name>
<dbReference type="EMBL" id="AY225135">
    <property type="protein sequence ID" value="AAR26939.1"/>
    <property type="molecule type" value="Genomic_DNA"/>
</dbReference>
<dbReference type="KEGG" id="vg:41332329"/>
<protein>
    <submittedName>
        <fullName evidence="1">FirrV-1-C6</fullName>
    </submittedName>
</protein>
<reference evidence="1" key="2">
    <citation type="submission" date="2014-06" db="EMBL/GenBank/DDBJ databases">
        <authorList>
            <person name="Delaroque N."/>
            <person name="Knippers R."/>
            <person name="Mueller D.G."/>
            <person name="Bothe G."/>
            <person name="Thomas P."/>
            <person name="Boland W."/>
        </authorList>
    </citation>
    <scope>NUCLEOTIDE SEQUENCE</scope>
    <source>
        <strain evidence="1">FirrV-1</strain>
    </source>
</reference>
<dbReference type="RefSeq" id="YP_009665733.1">
    <property type="nucleotide sequence ID" value="NC_043255.1"/>
</dbReference>
<proteinExistence type="predicted"/>
<organism evidence="1">
    <name type="scientific">Feldmannia irregularis virus a</name>
    <dbReference type="NCBI Taxonomy" id="231992"/>
    <lineage>
        <taxon>Viruses</taxon>
        <taxon>Varidnaviria</taxon>
        <taxon>Bamfordvirae</taxon>
        <taxon>Nucleocytoviricota</taxon>
        <taxon>Megaviricetes</taxon>
        <taxon>Algavirales</taxon>
        <taxon>Phycodnaviridae</taxon>
        <taxon>Phaeovirus</taxon>
        <taxon>Phaeovirus irregularis</taxon>
    </lineage>
</organism>
<evidence type="ECO:0000313" key="1">
    <source>
        <dbReference type="EMBL" id="AAR26939.1"/>
    </source>
</evidence>